<evidence type="ECO:0000313" key="2">
    <source>
        <dbReference type="EMBL" id="MDR7273129.1"/>
    </source>
</evidence>
<dbReference type="EMBL" id="JAVDXU010000008">
    <property type="protein sequence ID" value="MDR7273129.1"/>
    <property type="molecule type" value="Genomic_DNA"/>
</dbReference>
<sequence>MKKLRERRTFSQRELGELSEVDNAYIYRLETGEKVNPTPETLTKLLRALKAPERDASILRWLADRPNTSPDLVTYTLDTPDVEFDHFVTAAGMSFRGDARPTPEALLAKVKRMYDEE</sequence>
<dbReference type="SMART" id="SM00530">
    <property type="entry name" value="HTH_XRE"/>
    <property type="match status" value="1"/>
</dbReference>
<dbReference type="Proteomes" id="UP001180453">
    <property type="component" value="Unassembled WGS sequence"/>
</dbReference>
<protein>
    <submittedName>
        <fullName evidence="2">Transcriptional regulator with XRE-family HTH domain</fullName>
    </submittedName>
</protein>
<keyword evidence="3" id="KW-1185">Reference proteome</keyword>
<accession>A0ABU1YW83</accession>
<dbReference type="InterPro" id="IPR001387">
    <property type="entry name" value="Cro/C1-type_HTH"/>
</dbReference>
<evidence type="ECO:0000259" key="1">
    <source>
        <dbReference type="PROSITE" id="PS50943"/>
    </source>
</evidence>
<reference evidence="2 3" key="1">
    <citation type="submission" date="2023-07" db="EMBL/GenBank/DDBJ databases">
        <title>Sorghum-associated microbial communities from plants grown in Nebraska, USA.</title>
        <authorList>
            <person name="Schachtman D."/>
        </authorList>
    </citation>
    <scope>NUCLEOTIDE SEQUENCE [LARGE SCALE GENOMIC DNA]</scope>
    <source>
        <strain evidence="2 3">BE314</strain>
    </source>
</reference>
<name>A0ABU1YW83_ROSSA</name>
<dbReference type="Gene3D" id="1.10.260.40">
    <property type="entry name" value="lambda repressor-like DNA-binding domains"/>
    <property type="match status" value="1"/>
</dbReference>
<gene>
    <name evidence="2" type="ORF">J2X20_005814</name>
</gene>
<dbReference type="CDD" id="cd00093">
    <property type="entry name" value="HTH_XRE"/>
    <property type="match status" value="1"/>
</dbReference>
<proteinExistence type="predicted"/>
<dbReference type="PROSITE" id="PS50943">
    <property type="entry name" value="HTH_CROC1"/>
    <property type="match status" value="1"/>
</dbReference>
<comment type="caution">
    <text evidence="2">The sequence shown here is derived from an EMBL/GenBank/DDBJ whole genome shotgun (WGS) entry which is preliminary data.</text>
</comment>
<dbReference type="InterPro" id="IPR010982">
    <property type="entry name" value="Lambda_DNA-bd_dom_sf"/>
</dbReference>
<feature type="domain" description="HTH cro/C1-type" evidence="1">
    <location>
        <begin position="1"/>
        <end position="56"/>
    </location>
</feature>
<dbReference type="SUPFAM" id="SSF47413">
    <property type="entry name" value="lambda repressor-like DNA-binding domains"/>
    <property type="match status" value="1"/>
</dbReference>
<dbReference type="Pfam" id="PF01381">
    <property type="entry name" value="HTH_3"/>
    <property type="match status" value="1"/>
</dbReference>
<evidence type="ECO:0000313" key="3">
    <source>
        <dbReference type="Proteomes" id="UP001180453"/>
    </source>
</evidence>
<organism evidence="2 3">
    <name type="scientific">Roseateles saccharophilus</name>
    <name type="common">Pseudomonas saccharophila</name>
    <dbReference type="NCBI Taxonomy" id="304"/>
    <lineage>
        <taxon>Bacteria</taxon>
        <taxon>Pseudomonadati</taxon>
        <taxon>Pseudomonadota</taxon>
        <taxon>Betaproteobacteria</taxon>
        <taxon>Burkholderiales</taxon>
        <taxon>Sphaerotilaceae</taxon>
        <taxon>Roseateles</taxon>
    </lineage>
</organism>